<evidence type="ECO:0000256" key="3">
    <source>
        <dbReference type="ARBA" id="ARBA00023125"/>
    </source>
</evidence>
<reference evidence="8" key="1">
    <citation type="submission" date="2020-12" db="EMBL/GenBank/DDBJ databases">
        <authorList>
            <person name="Iha C."/>
        </authorList>
    </citation>
    <scope>NUCLEOTIDE SEQUENCE</scope>
</reference>
<dbReference type="GO" id="GO:0003677">
    <property type="term" value="F:DNA binding"/>
    <property type="evidence" value="ECO:0007669"/>
    <property type="project" value="UniProtKB-KW"/>
</dbReference>
<keyword evidence="3" id="KW-0238">DNA-binding</keyword>
<feature type="domain" description="AP2/ERF" evidence="7">
    <location>
        <begin position="276"/>
        <end position="332"/>
    </location>
</feature>
<dbReference type="InterPro" id="IPR036955">
    <property type="entry name" value="AP2/ERF_dom_sf"/>
</dbReference>
<protein>
    <recommendedName>
        <fullName evidence="7">AP2/ERF domain-containing protein</fullName>
    </recommendedName>
</protein>
<dbReference type="GO" id="GO:0003700">
    <property type="term" value="F:DNA-binding transcription factor activity"/>
    <property type="evidence" value="ECO:0007669"/>
    <property type="project" value="InterPro"/>
</dbReference>
<organism evidence="8 9">
    <name type="scientific">Ostreobium quekettii</name>
    <dbReference type="NCBI Taxonomy" id="121088"/>
    <lineage>
        <taxon>Eukaryota</taxon>
        <taxon>Viridiplantae</taxon>
        <taxon>Chlorophyta</taxon>
        <taxon>core chlorophytes</taxon>
        <taxon>Ulvophyceae</taxon>
        <taxon>TCBD clade</taxon>
        <taxon>Bryopsidales</taxon>
        <taxon>Ostreobineae</taxon>
        <taxon>Ostreobiaceae</taxon>
        <taxon>Ostreobium</taxon>
    </lineage>
</organism>
<sequence>MTNTALQYFKGAEAGCSEGPGGDPAMGAGLKGGSMTIGAGMGAGDRSTAMYWEHSDIVEGAAQGLPSSAVLPNSANLALSTANESDSGLSTVAGGAPRSDSLCAFSTATEGGNSCQSSDTPMAACAEFLIPEKKLRPRHQPGGPVASALQVNAVADPQGRGMEAAGLRERRAQGKSPKKTSRYNGVSKHKRSGRWEAHIWVNDYGRQIYLGGFDVPEDAAAAYDMIAIKSKGLTASTNFDVKRYLPLWSWLQGVTLPELVTCLRRRSKGFSRGSSKYRGVTRHPTGRWESRIGVHGSRHIYLGLYLHEETAAKHYDRALVRLRGVGAATNFSQSDYVKEMAEYEWMRK</sequence>
<evidence type="ECO:0000256" key="1">
    <source>
        <dbReference type="ARBA" id="ARBA00004123"/>
    </source>
</evidence>
<dbReference type="OrthoDB" id="207175at2759"/>
<comment type="subcellular location">
    <subcellularLocation>
        <location evidence="1">Nucleus</location>
    </subcellularLocation>
</comment>
<accession>A0A8S1JHR4</accession>
<dbReference type="PANTHER" id="PTHR32467:SF90">
    <property type="entry name" value="AP2-LIKE ETHYLENE-RESPONSIVE TRANSCRIPTION FACTOR AIL1"/>
    <property type="match status" value="1"/>
</dbReference>
<dbReference type="CDD" id="cd00018">
    <property type="entry name" value="AP2"/>
    <property type="match status" value="2"/>
</dbReference>
<dbReference type="Proteomes" id="UP000708148">
    <property type="component" value="Unassembled WGS sequence"/>
</dbReference>
<evidence type="ECO:0000256" key="2">
    <source>
        <dbReference type="ARBA" id="ARBA00023015"/>
    </source>
</evidence>
<keyword evidence="4" id="KW-0804">Transcription</keyword>
<gene>
    <name evidence="8" type="ORF">OSTQU699_LOCUS9532</name>
</gene>
<dbReference type="SUPFAM" id="SSF54171">
    <property type="entry name" value="DNA-binding domain"/>
    <property type="match status" value="2"/>
</dbReference>
<comment type="caution">
    <text evidence="8">The sequence shown here is derived from an EMBL/GenBank/DDBJ whole genome shotgun (WGS) entry which is preliminary data.</text>
</comment>
<dbReference type="EMBL" id="CAJHUC010002676">
    <property type="protein sequence ID" value="CAD7704175.1"/>
    <property type="molecule type" value="Genomic_DNA"/>
</dbReference>
<feature type="non-terminal residue" evidence="8">
    <location>
        <position position="348"/>
    </location>
</feature>
<name>A0A8S1JHR4_9CHLO</name>
<dbReference type="AlphaFoldDB" id="A0A8S1JHR4"/>
<feature type="compositionally biased region" description="Basic residues" evidence="6">
    <location>
        <begin position="176"/>
        <end position="188"/>
    </location>
</feature>
<proteinExistence type="predicted"/>
<keyword evidence="9" id="KW-1185">Reference proteome</keyword>
<evidence type="ECO:0000256" key="5">
    <source>
        <dbReference type="ARBA" id="ARBA00023242"/>
    </source>
</evidence>
<evidence type="ECO:0000313" key="9">
    <source>
        <dbReference type="Proteomes" id="UP000708148"/>
    </source>
</evidence>
<feature type="domain" description="AP2/ERF" evidence="7">
    <location>
        <begin position="182"/>
        <end position="240"/>
    </location>
</feature>
<dbReference type="InterPro" id="IPR016177">
    <property type="entry name" value="DNA-bd_dom_sf"/>
</dbReference>
<evidence type="ECO:0000259" key="7">
    <source>
        <dbReference type="PROSITE" id="PS51032"/>
    </source>
</evidence>
<dbReference type="PRINTS" id="PR00367">
    <property type="entry name" value="ETHRSPELEMNT"/>
</dbReference>
<evidence type="ECO:0000256" key="6">
    <source>
        <dbReference type="SAM" id="MobiDB-lite"/>
    </source>
</evidence>
<dbReference type="GO" id="GO:0005634">
    <property type="term" value="C:nucleus"/>
    <property type="evidence" value="ECO:0007669"/>
    <property type="project" value="UniProtKB-SubCell"/>
</dbReference>
<evidence type="ECO:0000256" key="4">
    <source>
        <dbReference type="ARBA" id="ARBA00023163"/>
    </source>
</evidence>
<dbReference type="Gene3D" id="3.30.730.10">
    <property type="entry name" value="AP2/ERF domain"/>
    <property type="match status" value="2"/>
</dbReference>
<dbReference type="PANTHER" id="PTHR32467">
    <property type="entry name" value="AP2-LIKE ETHYLENE-RESPONSIVE TRANSCRIPTION FACTOR"/>
    <property type="match status" value="1"/>
</dbReference>
<dbReference type="Pfam" id="PF00847">
    <property type="entry name" value="AP2"/>
    <property type="match status" value="1"/>
</dbReference>
<dbReference type="SMART" id="SM00380">
    <property type="entry name" value="AP2"/>
    <property type="match status" value="2"/>
</dbReference>
<dbReference type="PROSITE" id="PS51032">
    <property type="entry name" value="AP2_ERF"/>
    <property type="match status" value="2"/>
</dbReference>
<feature type="region of interest" description="Disordered" evidence="6">
    <location>
        <begin position="167"/>
        <end position="188"/>
    </location>
</feature>
<evidence type="ECO:0000313" key="8">
    <source>
        <dbReference type="EMBL" id="CAD7704175.1"/>
    </source>
</evidence>
<keyword evidence="5" id="KW-0539">Nucleus</keyword>
<keyword evidence="2" id="KW-0805">Transcription regulation</keyword>
<dbReference type="InterPro" id="IPR001471">
    <property type="entry name" value="AP2/ERF_dom"/>
</dbReference>